<dbReference type="AlphaFoldDB" id="Q02CN2"/>
<accession>Q02CN2</accession>
<reference evidence="2" key="1">
    <citation type="submission" date="2006-10" db="EMBL/GenBank/DDBJ databases">
        <title>Complete sequence of Solibacter usitatus Ellin6076.</title>
        <authorList>
            <consortium name="US DOE Joint Genome Institute"/>
            <person name="Copeland A."/>
            <person name="Lucas S."/>
            <person name="Lapidus A."/>
            <person name="Barry K."/>
            <person name="Detter J.C."/>
            <person name="Glavina del Rio T."/>
            <person name="Hammon N."/>
            <person name="Israni S."/>
            <person name="Dalin E."/>
            <person name="Tice H."/>
            <person name="Pitluck S."/>
            <person name="Thompson L.S."/>
            <person name="Brettin T."/>
            <person name="Bruce D."/>
            <person name="Han C."/>
            <person name="Tapia R."/>
            <person name="Gilna P."/>
            <person name="Schmutz J."/>
            <person name="Larimer F."/>
            <person name="Land M."/>
            <person name="Hauser L."/>
            <person name="Kyrpides N."/>
            <person name="Mikhailova N."/>
            <person name="Janssen P.H."/>
            <person name="Kuske C.R."/>
            <person name="Richardson P."/>
        </authorList>
    </citation>
    <scope>NUCLEOTIDE SEQUENCE</scope>
    <source>
        <strain evidence="2">Ellin6076</strain>
    </source>
</reference>
<dbReference type="KEGG" id="sus:Acid_0170"/>
<dbReference type="STRING" id="234267.Acid_0170"/>
<dbReference type="InParanoid" id="Q02CN2"/>
<sequence precursor="true">MWMRVALLGLLPLLCGAATAPAGWVPVRWPWSDARSLELLAQTPVNCLLLTRYPPEFVAAAQARGIAALAVVTSAREIEGALASKVDGVVLEGEFPEDVAAGIKSVPVIVLGPRTRMPLGSGAPIVGTNQGVWPGISADDEGAKKSGPTSSVWIDTNTGFLRAVRSWGNPTVWIANQPPPKTVVTTTRYLQVIADAAASGGRWVIAFDDDLIPRLAAREEAAIGTWKRMAALLSYFEQHPEWRTMPEGGMLALVQDPGKGGLLSGGILDMIAVKHTPVRPIPRQQLSPAALAGATMAVNVDAEALTAEQKEILRNFTRGGGTLLTGPPGWKDPTPGAGKITLEKAELERLNDIWHDVNSMIGRRNMGVRLFNVASMLSNYLAAPGGNTAVVHLVNYSDYPVENVAMHFLGEFKHATLTGPDIPRKTLDIYKTEEGWGVDVDRVGVCATITLEQ</sequence>
<keyword evidence="1" id="KW-0732">Signal</keyword>
<dbReference type="HOGENOM" id="CLU_672497_0_0_0"/>
<name>Q02CN2_SOLUE</name>
<evidence type="ECO:0000313" key="2">
    <source>
        <dbReference type="EMBL" id="ABJ81184.1"/>
    </source>
</evidence>
<gene>
    <name evidence="2" type="ordered locus">Acid_0170</name>
</gene>
<feature type="chain" id="PRO_5004163539" evidence="1">
    <location>
        <begin position="23"/>
        <end position="453"/>
    </location>
</feature>
<feature type="signal peptide" evidence="1">
    <location>
        <begin position="1"/>
        <end position="22"/>
    </location>
</feature>
<dbReference type="EMBL" id="CP000473">
    <property type="protein sequence ID" value="ABJ81184.1"/>
    <property type="molecule type" value="Genomic_DNA"/>
</dbReference>
<proteinExistence type="predicted"/>
<protein>
    <submittedName>
        <fullName evidence="2">Uncharacterized protein</fullName>
    </submittedName>
</protein>
<dbReference type="OrthoDB" id="127910at2"/>
<evidence type="ECO:0000256" key="1">
    <source>
        <dbReference type="SAM" id="SignalP"/>
    </source>
</evidence>
<organism evidence="2">
    <name type="scientific">Solibacter usitatus (strain Ellin6076)</name>
    <dbReference type="NCBI Taxonomy" id="234267"/>
    <lineage>
        <taxon>Bacteria</taxon>
        <taxon>Pseudomonadati</taxon>
        <taxon>Acidobacteriota</taxon>
        <taxon>Terriglobia</taxon>
        <taxon>Bryobacterales</taxon>
        <taxon>Solibacteraceae</taxon>
        <taxon>Candidatus Solibacter</taxon>
    </lineage>
</organism>